<sequence length="153" mass="16777">MMSLSPEGRVHRLLSIFAKTGREGECTRAFDRFPDTVRATLWELAGLAPEERPILACFRDAGHWTLITTERVLIRASDHTRRLPWSDIENATVGTGHMTVALASGLQGKLTLDRLTVICRDGEAVELELEPGPSFIGVWNVLKTLGSLGAKGP</sequence>
<protein>
    <submittedName>
        <fullName evidence="1">Uncharacterized protein</fullName>
    </submittedName>
</protein>
<dbReference type="Proteomes" id="UP000518300">
    <property type="component" value="Unassembled WGS sequence"/>
</dbReference>
<keyword evidence="2" id="KW-1185">Reference proteome</keyword>
<evidence type="ECO:0000313" key="2">
    <source>
        <dbReference type="Proteomes" id="UP000518300"/>
    </source>
</evidence>
<name>A0A848L3G3_9BACT</name>
<evidence type="ECO:0000313" key="1">
    <source>
        <dbReference type="EMBL" id="NMO13460.1"/>
    </source>
</evidence>
<dbReference type="RefSeq" id="WP_171818741.1">
    <property type="nucleotide sequence ID" value="NZ_JABJTR010000726.1"/>
</dbReference>
<reference evidence="1 2" key="1">
    <citation type="submission" date="2020-04" db="EMBL/GenBank/DDBJ databases">
        <title>Draft genome of Pyxidicoccus fallax type strain.</title>
        <authorList>
            <person name="Whitworth D.E."/>
        </authorList>
    </citation>
    <scope>NUCLEOTIDE SEQUENCE [LARGE SCALE GENOMIC DNA]</scope>
    <source>
        <strain evidence="1 2">DSM 14698</strain>
    </source>
</reference>
<comment type="caution">
    <text evidence="1">The sequence shown here is derived from an EMBL/GenBank/DDBJ whole genome shotgun (WGS) entry which is preliminary data.</text>
</comment>
<dbReference type="EMBL" id="JABBJJ010000002">
    <property type="protein sequence ID" value="NMO13460.1"/>
    <property type="molecule type" value="Genomic_DNA"/>
</dbReference>
<proteinExistence type="predicted"/>
<gene>
    <name evidence="1" type="ORF">HG543_01070</name>
</gene>
<organism evidence="1 2">
    <name type="scientific">Pyxidicoccus fallax</name>
    <dbReference type="NCBI Taxonomy" id="394095"/>
    <lineage>
        <taxon>Bacteria</taxon>
        <taxon>Pseudomonadati</taxon>
        <taxon>Myxococcota</taxon>
        <taxon>Myxococcia</taxon>
        <taxon>Myxococcales</taxon>
        <taxon>Cystobacterineae</taxon>
        <taxon>Myxococcaceae</taxon>
        <taxon>Pyxidicoccus</taxon>
    </lineage>
</organism>
<dbReference type="AlphaFoldDB" id="A0A848L3G3"/>
<accession>A0A848L3G3</accession>